<evidence type="ECO:0000313" key="2">
    <source>
        <dbReference type="EMBL" id="KYQ55395.1"/>
    </source>
</evidence>
<reference evidence="2 3" key="1">
    <citation type="submission" date="2015-09" db="EMBL/GenBank/DDBJ databases">
        <title>Trachymyrmex zeteki WGS genome.</title>
        <authorList>
            <person name="Nygaard S."/>
            <person name="Hu H."/>
            <person name="Boomsma J."/>
            <person name="Zhang G."/>
        </authorList>
    </citation>
    <scope>NUCLEOTIDE SEQUENCE [LARGE SCALE GENOMIC DNA]</scope>
    <source>
        <strain evidence="2">Tzet28-1</strain>
        <tissue evidence="2">Whole body</tissue>
    </source>
</reference>
<feature type="chain" id="PRO_5007591666" evidence="1">
    <location>
        <begin position="24"/>
        <end position="194"/>
    </location>
</feature>
<protein>
    <submittedName>
        <fullName evidence="2">Uncharacterized protein</fullName>
    </submittedName>
</protein>
<gene>
    <name evidence="2" type="ORF">ALC60_05683</name>
</gene>
<keyword evidence="1" id="KW-0732">Signal</keyword>
<dbReference type="Proteomes" id="UP000075809">
    <property type="component" value="Unassembled WGS sequence"/>
</dbReference>
<proteinExistence type="predicted"/>
<dbReference type="STRING" id="64791.A0A151X4N2"/>
<accession>A0A151X4N2</accession>
<dbReference type="AlphaFoldDB" id="A0A151X4N2"/>
<sequence>MDCCIKGVTAIFMLIIWTQGAHGIIGYDCGSASANLTTLSLINVDECDIPLQPVNSSRVYVQLLQLNDFKSVNVIQCKIEIDRTIKKCGMFSHTMDVHNGQFSYITEVSREACQRMHTYGNFEIASTHIVVRSGVTCELSTTRCTDIEGDDTFWNPVPTDHCKFSDYGVLYNGYANKIFDASNELSQTAYSLTG</sequence>
<dbReference type="EMBL" id="KQ982540">
    <property type="protein sequence ID" value="KYQ55395.1"/>
    <property type="molecule type" value="Genomic_DNA"/>
</dbReference>
<keyword evidence="3" id="KW-1185">Reference proteome</keyword>
<organism evidence="2 3">
    <name type="scientific">Mycetomoellerius zeteki</name>
    <dbReference type="NCBI Taxonomy" id="64791"/>
    <lineage>
        <taxon>Eukaryota</taxon>
        <taxon>Metazoa</taxon>
        <taxon>Ecdysozoa</taxon>
        <taxon>Arthropoda</taxon>
        <taxon>Hexapoda</taxon>
        <taxon>Insecta</taxon>
        <taxon>Pterygota</taxon>
        <taxon>Neoptera</taxon>
        <taxon>Endopterygota</taxon>
        <taxon>Hymenoptera</taxon>
        <taxon>Apocrita</taxon>
        <taxon>Aculeata</taxon>
        <taxon>Formicoidea</taxon>
        <taxon>Formicidae</taxon>
        <taxon>Myrmicinae</taxon>
        <taxon>Mycetomoellerius</taxon>
    </lineage>
</organism>
<feature type="signal peptide" evidence="1">
    <location>
        <begin position="1"/>
        <end position="23"/>
    </location>
</feature>
<evidence type="ECO:0000256" key="1">
    <source>
        <dbReference type="SAM" id="SignalP"/>
    </source>
</evidence>
<name>A0A151X4N2_9HYME</name>
<dbReference type="Pfam" id="PF24664">
    <property type="entry name" value="Monjiviricetes_fusion"/>
    <property type="match status" value="1"/>
</dbReference>
<evidence type="ECO:0000313" key="3">
    <source>
        <dbReference type="Proteomes" id="UP000075809"/>
    </source>
</evidence>